<evidence type="ECO:0000256" key="1">
    <source>
        <dbReference type="SAM" id="Phobius"/>
    </source>
</evidence>
<dbReference type="RefSeq" id="WP_344914090.1">
    <property type="nucleotide sequence ID" value="NZ_BAABDL010000155.1"/>
</dbReference>
<organism evidence="2 3">
    <name type="scientific">Amphibacillus indicireducens</name>
    <dbReference type="NCBI Taxonomy" id="1076330"/>
    <lineage>
        <taxon>Bacteria</taxon>
        <taxon>Bacillati</taxon>
        <taxon>Bacillota</taxon>
        <taxon>Bacilli</taxon>
        <taxon>Bacillales</taxon>
        <taxon>Bacillaceae</taxon>
        <taxon>Amphibacillus</taxon>
    </lineage>
</organism>
<dbReference type="Proteomes" id="UP001501734">
    <property type="component" value="Unassembled WGS sequence"/>
</dbReference>
<name>A0ABP7W5D7_9BACI</name>
<gene>
    <name evidence="2" type="ORF">GCM10022410_25720</name>
</gene>
<feature type="transmembrane region" description="Helical" evidence="1">
    <location>
        <begin position="36"/>
        <end position="57"/>
    </location>
</feature>
<evidence type="ECO:0000313" key="2">
    <source>
        <dbReference type="EMBL" id="GAA4080785.1"/>
    </source>
</evidence>
<keyword evidence="1" id="KW-0812">Transmembrane</keyword>
<keyword evidence="1" id="KW-0472">Membrane</keyword>
<keyword evidence="1" id="KW-1133">Transmembrane helix</keyword>
<accession>A0ABP7W5D7</accession>
<keyword evidence="3" id="KW-1185">Reference proteome</keyword>
<feature type="transmembrane region" description="Helical" evidence="1">
    <location>
        <begin position="69"/>
        <end position="88"/>
    </location>
</feature>
<sequence length="533" mass="60818">MKKHFVRLIPYLLLFILMFVLNYLFLPALTIQSPGFRLFIGAFFIGVLFIELVIDIDISGRKKVNRTKYTLISLPIVFVLLVFAIQFFNGPIFRSKDYANLIDVVEKDFGSDFYVMNTDQIPMMDRDTAERLGDRRIGSMSDLVSQFVPANAYTQINIENEPFRVTPLEYSGFMQWLNNRKEGIPNYLKVDMVSGEVTVEDLAENIKYSHSERFSRNVKRHLRRQYPTTIFRSPSFEVDDEGHPYYVATTYKNKFLFTYQEPSGVITLDAVTGETEAYELGEIPTWMDRIYAAELILDQLNYYGKYTNGFWNSIFQKRGVTQTTEGYNYIPMNDDVFLYTGVTSVNSDASNIGFYLVNLRTKEAEFYPVTSADEFSAMASAEGSLQQMRYTSTFPLLLNLNDRPYYISSLKDDSGLVRAYALVDAQDYQKVLTSDTVDGLIAQLNGSTGGVSEPTEIEEIETEEELTAISGQVENISQAVVAGDTMYYFMIDGSIYKASIELSDQLPFVDLETELEGEVNQDNIFRSITIITE</sequence>
<comment type="caution">
    <text evidence="2">The sequence shown here is derived from an EMBL/GenBank/DDBJ whole genome shotgun (WGS) entry which is preliminary data.</text>
</comment>
<evidence type="ECO:0000313" key="3">
    <source>
        <dbReference type="Proteomes" id="UP001501734"/>
    </source>
</evidence>
<feature type="transmembrane region" description="Helical" evidence="1">
    <location>
        <begin position="12"/>
        <end position="30"/>
    </location>
</feature>
<dbReference type="EMBL" id="BAABDL010000155">
    <property type="protein sequence ID" value="GAA4080785.1"/>
    <property type="molecule type" value="Genomic_DNA"/>
</dbReference>
<evidence type="ECO:0008006" key="4">
    <source>
        <dbReference type="Google" id="ProtNLM"/>
    </source>
</evidence>
<proteinExistence type="predicted"/>
<protein>
    <recommendedName>
        <fullName evidence="4">Regulatory protein YycH domain-containing protein</fullName>
    </recommendedName>
</protein>
<reference evidence="3" key="1">
    <citation type="journal article" date="2019" name="Int. J. Syst. Evol. Microbiol.">
        <title>The Global Catalogue of Microorganisms (GCM) 10K type strain sequencing project: providing services to taxonomists for standard genome sequencing and annotation.</title>
        <authorList>
            <consortium name="The Broad Institute Genomics Platform"/>
            <consortium name="The Broad Institute Genome Sequencing Center for Infectious Disease"/>
            <person name="Wu L."/>
            <person name="Ma J."/>
        </authorList>
    </citation>
    <scope>NUCLEOTIDE SEQUENCE [LARGE SCALE GENOMIC DNA]</scope>
    <source>
        <strain evidence="3">JCM 17250</strain>
    </source>
</reference>